<comment type="subcellular location">
    <subcellularLocation>
        <location evidence="1 8">Cell membrane</location>
        <topology evidence="1 8">Multi-pass membrane protein</topology>
    </subcellularLocation>
</comment>
<accession>I7LFW4</accession>
<feature type="transmembrane region" description="Helical" evidence="8">
    <location>
        <begin position="277"/>
        <end position="296"/>
    </location>
</feature>
<proteinExistence type="inferred from homology"/>
<dbReference type="PATRIC" id="fig|1423751.3.peg.990"/>
<evidence type="ECO:0000256" key="5">
    <source>
        <dbReference type="ARBA" id="ARBA00022692"/>
    </source>
</evidence>
<keyword evidence="6 8" id="KW-1133">Transmembrane helix</keyword>
<evidence type="ECO:0000313" key="11">
    <source>
        <dbReference type="EMBL" id="CCI87028.1"/>
    </source>
</evidence>
<evidence type="ECO:0000313" key="13">
    <source>
        <dbReference type="Proteomes" id="UP000009326"/>
    </source>
</evidence>
<dbReference type="InterPro" id="IPR011864">
    <property type="entry name" value="Phosphate_PstC"/>
</dbReference>
<evidence type="ECO:0000259" key="10">
    <source>
        <dbReference type="PROSITE" id="PS50928"/>
    </source>
</evidence>
<keyword evidence="3 8" id="KW-0813">Transport</keyword>
<dbReference type="InterPro" id="IPR035906">
    <property type="entry name" value="MetI-like_sf"/>
</dbReference>
<comment type="caution">
    <text evidence="11">The sequence shown here is derived from an EMBL/GenBank/DDBJ whole genome shotgun (WGS) entry which is preliminary data.</text>
</comment>
<feature type="transmembrane region" description="Helical" evidence="8">
    <location>
        <begin position="122"/>
        <end position="147"/>
    </location>
</feature>
<evidence type="ECO:0000256" key="3">
    <source>
        <dbReference type="ARBA" id="ARBA00022448"/>
    </source>
</evidence>
<dbReference type="CDD" id="cd06261">
    <property type="entry name" value="TM_PBP2"/>
    <property type="match status" value="1"/>
</dbReference>
<gene>
    <name evidence="11" type="ORF">BN52_02005</name>
    <name evidence="12" type="ORF">FC38_GL000955</name>
</gene>
<evidence type="ECO:0000313" key="14">
    <source>
        <dbReference type="Proteomes" id="UP000051521"/>
    </source>
</evidence>
<sequence>MENDVQKQLTSPSKATRENIRGKALTFIIASLIIVLTVAVIGFIAIKGITTFTKDGVNLWDFLTKSNWNPGSIKDGKPEVGAAPMILGSFLVTLLAAVIATPFSLAIGIYMSEYASKKTNKLLRPVLELFTGVPSVVYGFLGLVIIVPMMRTIFGGTGFGILPGAIVLFVMIFPTITSMVVDALTAVPVSYRQAALALGATQWQSIYKIVLRAATPGILTAVIFGMARAFGEALAVQMVIGNSVLMPTSLVSPTATLTSQLTSQIGNTIMGSIQNDALWSLALVLLIMSLFFNLLVKMIARKRKI</sequence>
<dbReference type="EMBL" id="AYZO01000029">
    <property type="protein sequence ID" value="KRN10557.1"/>
    <property type="molecule type" value="Genomic_DNA"/>
</dbReference>
<comment type="similarity">
    <text evidence="2 9">Belongs to the binding-protein-dependent transport system permease family. CysTW subfamily.</text>
</comment>
<dbReference type="STRING" id="1423751.FC38_GL000955"/>
<reference evidence="11 13" key="1">
    <citation type="submission" date="2012-06" db="EMBL/GenBank/DDBJ databases">
        <title>Draft genome sequence of Lactobacillus gigeriorum CRBIP 24.85T, isolated from chicken crop.</title>
        <authorList>
            <person name="Cousin S."/>
            <person name="Ma L."/>
            <person name="Creno S."/>
            <person name="Clermont D."/>
            <person name="Loux V."/>
            <person name="Bizet C."/>
            <person name="Bouchier C."/>
        </authorList>
    </citation>
    <scope>NUCLEOTIDE SEQUENCE [LARGE SCALE GENOMIC DNA]</scope>
    <source>
        <strain evidence="13">CRBIP 24.85T</strain>
        <strain evidence="11">Type strain: CRBIP 24.85</strain>
    </source>
</reference>
<dbReference type="Proteomes" id="UP000051521">
    <property type="component" value="Unassembled WGS sequence"/>
</dbReference>
<dbReference type="InterPro" id="IPR051124">
    <property type="entry name" value="Phosphate_Transport_Permease"/>
</dbReference>
<organism evidence="11 13">
    <name type="scientific">Lactobacillus gigeriorum DSM 23908 = CRBIP 24.85</name>
    <dbReference type="NCBI Taxonomy" id="1423751"/>
    <lineage>
        <taxon>Bacteria</taxon>
        <taxon>Bacillati</taxon>
        <taxon>Bacillota</taxon>
        <taxon>Bacilli</taxon>
        <taxon>Lactobacillales</taxon>
        <taxon>Lactobacillaceae</taxon>
        <taxon>Lactobacillus</taxon>
    </lineage>
</organism>
<reference evidence="12 14" key="2">
    <citation type="journal article" date="2015" name="Genome Announc.">
        <title>Expanding the biotechnology potential of lactobacilli through comparative genomics of 213 strains and associated genera.</title>
        <authorList>
            <person name="Sun Z."/>
            <person name="Harris H.M."/>
            <person name="McCann A."/>
            <person name="Guo C."/>
            <person name="Argimon S."/>
            <person name="Zhang W."/>
            <person name="Yang X."/>
            <person name="Jeffery I.B."/>
            <person name="Cooney J.C."/>
            <person name="Kagawa T.F."/>
            <person name="Liu W."/>
            <person name="Song Y."/>
            <person name="Salvetti E."/>
            <person name="Wrobel A."/>
            <person name="Rasinkangas P."/>
            <person name="Parkhill J."/>
            <person name="Rea M.C."/>
            <person name="O'Sullivan O."/>
            <person name="Ritari J."/>
            <person name="Douillard F.P."/>
            <person name="Paul Ross R."/>
            <person name="Yang R."/>
            <person name="Briner A.E."/>
            <person name="Felis G.E."/>
            <person name="de Vos W.M."/>
            <person name="Barrangou R."/>
            <person name="Klaenhammer T.R."/>
            <person name="Caufield P.W."/>
            <person name="Cui Y."/>
            <person name="Zhang H."/>
            <person name="O'Toole P.W."/>
        </authorList>
    </citation>
    <scope>NUCLEOTIDE SEQUENCE [LARGE SCALE GENOMIC DNA]</scope>
    <source>
        <strain evidence="12 14">DSM 23908</strain>
    </source>
</reference>
<keyword evidence="9" id="KW-0592">Phosphate transport</keyword>
<evidence type="ECO:0000256" key="2">
    <source>
        <dbReference type="ARBA" id="ARBA00007069"/>
    </source>
</evidence>
<dbReference type="PANTHER" id="PTHR30425:SF2">
    <property type="entry name" value="ABC TRANSPORTER PERMEASE PROTEIN YQGH-RELATED"/>
    <property type="match status" value="1"/>
</dbReference>
<feature type="transmembrane region" description="Helical" evidence="8">
    <location>
        <begin position="218"/>
        <end position="240"/>
    </location>
</feature>
<dbReference type="RefSeq" id="WP_008473137.1">
    <property type="nucleotide sequence ID" value="NZ_AYZO01000029.1"/>
</dbReference>
<dbReference type="PROSITE" id="PS50928">
    <property type="entry name" value="ABC_TM1"/>
    <property type="match status" value="1"/>
</dbReference>
<evidence type="ECO:0000256" key="7">
    <source>
        <dbReference type="ARBA" id="ARBA00023136"/>
    </source>
</evidence>
<evidence type="ECO:0000256" key="9">
    <source>
        <dbReference type="RuleBase" id="RU363054"/>
    </source>
</evidence>
<dbReference type="GO" id="GO:0005315">
    <property type="term" value="F:phosphate transmembrane transporter activity"/>
    <property type="evidence" value="ECO:0007669"/>
    <property type="project" value="InterPro"/>
</dbReference>
<dbReference type="NCBIfam" id="TIGR02138">
    <property type="entry name" value="phosphate_pstC"/>
    <property type="match status" value="1"/>
</dbReference>
<keyword evidence="14" id="KW-1185">Reference proteome</keyword>
<evidence type="ECO:0000256" key="8">
    <source>
        <dbReference type="RuleBase" id="RU363032"/>
    </source>
</evidence>
<dbReference type="EMBL" id="CAKC01000045">
    <property type="protein sequence ID" value="CCI87028.1"/>
    <property type="molecule type" value="Genomic_DNA"/>
</dbReference>
<dbReference type="InterPro" id="IPR000515">
    <property type="entry name" value="MetI-like"/>
</dbReference>
<evidence type="ECO:0000313" key="12">
    <source>
        <dbReference type="EMBL" id="KRN10557.1"/>
    </source>
</evidence>
<feature type="transmembrane region" description="Helical" evidence="8">
    <location>
        <begin position="153"/>
        <end position="173"/>
    </location>
</feature>
<evidence type="ECO:0000256" key="6">
    <source>
        <dbReference type="ARBA" id="ARBA00022989"/>
    </source>
</evidence>
<dbReference type="AlphaFoldDB" id="I7LFW4"/>
<keyword evidence="7 8" id="KW-0472">Membrane</keyword>
<feature type="domain" description="ABC transmembrane type-1" evidence="10">
    <location>
        <begin position="86"/>
        <end position="296"/>
    </location>
</feature>
<evidence type="ECO:0000256" key="1">
    <source>
        <dbReference type="ARBA" id="ARBA00004651"/>
    </source>
</evidence>
<name>I7LFW4_9LACO</name>
<dbReference type="Gene3D" id="1.10.3720.10">
    <property type="entry name" value="MetI-like"/>
    <property type="match status" value="1"/>
</dbReference>
<dbReference type="PANTHER" id="PTHR30425">
    <property type="entry name" value="PHOSPHATE TRANSPORT SYSTEM PERMEASE PROTEIN PST"/>
    <property type="match status" value="1"/>
</dbReference>
<keyword evidence="4 9" id="KW-1003">Cell membrane</keyword>
<feature type="transmembrane region" description="Helical" evidence="8">
    <location>
        <begin position="85"/>
        <end position="110"/>
    </location>
</feature>
<dbReference type="Proteomes" id="UP000009326">
    <property type="component" value="Unassembled WGS sequence"/>
</dbReference>
<dbReference type="GO" id="GO:0005886">
    <property type="term" value="C:plasma membrane"/>
    <property type="evidence" value="ECO:0007669"/>
    <property type="project" value="UniProtKB-SubCell"/>
</dbReference>
<feature type="transmembrane region" description="Helical" evidence="8">
    <location>
        <begin position="24"/>
        <end position="46"/>
    </location>
</feature>
<comment type="function">
    <text evidence="9">Part of the binding-protein-dependent transport system for phosphate; probably responsible for the translocation of the substrate across the membrane.</text>
</comment>
<protein>
    <recommendedName>
        <fullName evidence="9">Phosphate transport system permease protein</fullName>
    </recommendedName>
</protein>
<dbReference type="Pfam" id="PF00528">
    <property type="entry name" value="BPD_transp_1"/>
    <property type="match status" value="1"/>
</dbReference>
<dbReference type="GO" id="GO:0006817">
    <property type="term" value="P:phosphate ion transport"/>
    <property type="evidence" value="ECO:0007669"/>
    <property type="project" value="UniProtKB-KW"/>
</dbReference>
<evidence type="ECO:0000256" key="4">
    <source>
        <dbReference type="ARBA" id="ARBA00022475"/>
    </source>
</evidence>
<dbReference type="SUPFAM" id="SSF161098">
    <property type="entry name" value="MetI-like"/>
    <property type="match status" value="1"/>
</dbReference>
<keyword evidence="5 8" id="KW-0812">Transmembrane</keyword>
<dbReference type="OrthoDB" id="9785113at2"/>